<keyword evidence="2 6" id="KW-0812">Transmembrane</keyword>
<keyword evidence="8" id="KW-1185">Reference proteome</keyword>
<dbReference type="EMBL" id="JAULSR010000002">
    <property type="protein sequence ID" value="KAK0630634.1"/>
    <property type="molecule type" value="Genomic_DNA"/>
</dbReference>
<dbReference type="Proteomes" id="UP001174934">
    <property type="component" value="Unassembled WGS sequence"/>
</dbReference>
<comment type="caution">
    <text evidence="7">The sequence shown here is derived from an EMBL/GenBank/DDBJ whole genome shotgun (WGS) entry which is preliminary data.</text>
</comment>
<proteinExistence type="predicted"/>
<feature type="compositionally biased region" description="Low complexity" evidence="5">
    <location>
        <begin position="317"/>
        <end position="328"/>
    </location>
</feature>
<evidence type="ECO:0000256" key="5">
    <source>
        <dbReference type="SAM" id="MobiDB-lite"/>
    </source>
</evidence>
<dbReference type="Pfam" id="PF10332">
    <property type="entry name" value="DUF2418"/>
    <property type="match status" value="1"/>
</dbReference>
<comment type="subcellular location">
    <subcellularLocation>
        <location evidence="1">Endomembrane system</location>
        <topology evidence="1">Multi-pass membrane protein</topology>
    </subcellularLocation>
</comment>
<gene>
    <name evidence="7" type="ORF">B0T17DRAFT_491175</name>
</gene>
<feature type="region of interest" description="Disordered" evidence="5">
    <location>
        <begin position="366"/>
        <end position="414"/>
    </location>
</feature>
<dbReference type="PANTHER" id="PTHR28293">
    <property type="entry name" value="NUCLEAR RIM PROTEIN 1"/>
    <property type="match status" value="1"/>
</dbReference>
<dbReference type="GO" id="GO:0007096">
    <property type="term" value="P:regulation of exit from mitosis"/>
    <property type="evidence" value="ECO:0007669"/>
    <property type="project" value="TreeGrafter"/>
</dbReference>
<dbReference type="GO" id="GO:0043007">
    <property type="term" value="P:maintenance of rDNA"/>
    <property type="evidence" value="ECO:0007669"/>
    <property type="project" value="TreeGrafter"/>
</dbReference>
<evidence type="ECO:0000256" key="2">
    <source>
        <dbReference type="ARBA" id="ARBA00022692"/>
    </source>
</evidence>
<evidence type="ECO:0000256" key="3">
    <source>
        <dbReference type="ARBA" id="ARBA00022989"/>
    </source>
</evidence>
<sequence length="514" mass="57605">MPPQRPQRLVRHRPLSERIQAMLNPMDLYLWFSEEIQTFDWDSNTFGTRFGLVANFLFLLARANAGTQKDYADDVFGDGPSNGWGSILVHFLVWTLVPISCLNAFYTMTRSRHYRLFEANVETTVPSTPSAHRVRVDSSPATSSPMRIVQGMLSSESAEARAHPDRTRDVWQITVWDPYPATLRIFCLFSPGHLLIHWLFLPLNSLDPRPSVTVFKCLVLQVLFTVQLLLMQTRFTQQAKDTAIIQKEVMNEYDIKYVHPRLHPTVREIGTQVSIGEDGLEQEAVETGTPSTLIRRTFQTHPNPNYARYFDPDGGLQSQPQSRMSSPSPFTPSAGPRAQQQPEPFVTPQVSRANLFRKSLPPQSMRISAGAAPAPPTAAGAVSSSSSTPSLKQQQQQQQQQPLPGYAGGSLGVFSHMNSPLKKATSMGDMSGSFSPRNSREMAALEQRDMAERMVRQSSPLKDSSTINNRRTTTAGTQFDMNQYAHSPNTQTALANARAARWNQERFPTRRVLD</sequence>
<accession>A0AA40CAN0</accession>
<feature type="region of interest" description="Disordered" evidence="5">
    <location>
        <begin position="296"/>
        <end position="346"/>
    </location>
</feature>
<feature type="transmembrane region" description="Helical" evidence="6">
    <location>
        <begin position="212"/>
        <end position="230"/>
    </location>
</feature>
<feature type="compositionally biased region" description="Low complexity" evidence="5">
    <location>
        <begin position="368"/>
        <end position="404"/>
    </location>
</feature>
<dbReference type="GO" id="GO:0012505">
    <property type="term" value="C:endomembrane system"/>
    <property type="evidence" value="ECO:0007669"/>
    <property type="project" value="UniProtKB-SubCell"/>
</dbReference>
<keyword evidence="3 6" id="KW-1133">Transmembrane helix</keyword>
<dbReference type="AlphaFoldDB" id="A0AA40CAN0"/>
<organism evidence="7 8">
    <name type="scientific">Bombardia bombarda</name>
    <dbReference type="NCBI Taxonomy" id="252184"/>
    <lineage>
        <taxon>Eukaryota</taxon>
        <taxon>Fungi</taxon>
        <taxon>Dikarya</taxon>
        <taxon>Ascomycota</taxon>
        <taxon>Pezizomycotina</taxon>
        <taxon>Sordariomycetes</taxon>
        <taxon>Sordariomycetidae</taxon>
        <taxon>Sordariales</taxon>
        <taxon>Lasiosphaeriaceae</taxon>
        <taxon>Bombardia</taxon>
    </lineage>
</organism>
<evidence type="ECO:0000313" key="7">
    <source>
        <dbReference type="EMBL" id="KAK0630634.1"/>
    </source>
</evidence>
<feature type="transmembrane region" description="Helical" evidence="6">
    <location>
        <begin position="87"/>
        <end position="106"/>
    </location>
</feature>
<evidence type="ECO:0000313" key="8">
    <source>
        <dbReference type="Proteomes" id="UP001174934"/>
    </source>
</evidence>
<protein>
    <submittedName>
        <fullName evidence="7">Uncharacterized protein</fullName>
    </submittedName>
</protein>
<dbReference type="PANTHER" id="PTHR28293:SF1">
    <property type="entry name" value="NUCLEAR RIM PROTEIN 1"/>
    <property type="match status" value="1"/>
</dbReference>
<evidence type="ECO:0000256" key="1">
    <source>
        <dbReference type="ARBA" id="ARBA00004127"/>
    </source>
</evidence>
<keyword evidence="4 6" id="KW-0472">Membrane</keyword>
<evidence type="ECO:0000256" key="6">
    <source>
        <dbReference type="SAM" id="Phobius"/>
    </source>
</evidence>
<evidence type="ECO:0000256" key="4">
    <source>
        <dbReference type="ARBA" id="ARBA00023136"/>
    </source>
</evidence>
<dbReference type="InterPro" id="IPR018819">
    <property type="entry name" value="Nur1/Mug154"/>
</dbReference>
<reference evidence="7" key="1">
    <citation type="submission" date="2023-06" db="EMBL/GenBank/DDBJ databases">
        <title>Genome-scale phylogeny and comparative genomics of the fungal order Sordariales.</title>
        <authorList>
            <consortium name="Lawrence Berkeley National Laboratory"/>
            <person name="Hensen N."/>
            <person name="Bonometti L."/>
            <person name="Westerberg I."/>
            <person name="Brannstrom I.O."/>
            <person name="Guillou S."/>
            <person name="Cros-Aarteil S."/>
            <person name="Calhoun S."/>
            <person name="Haridas S."/>
            <person name="Kuo A."/>
            <person name="Mondo S."/>
            <person name="Pangilinan J."/>
            <person name="Riley R."/>
            <person name="LaButti K."/>
            <person name="Andreopoulos B."/>
            <person name="Lipzen A."/>
            <person name="Chen C."/>
            <person name="Yanf M."/>
            <person name="Daum C."/>
            <person name="Ng V."/>
            <person name="Clum A."/>
            <person name="Steindorff A."/>
            <person name="Ohm R."/>
            <person name="Martin F."/>
            <person name="Silar P."/>
            <person name="Natvig D."/>
            <person name="Lalanne C."/>
            <person name="Gautier V."/>
            <person name="Ament-velasquez S.L."/>
            <person name="Kruys A."/>
            <person name="Hutchinson M.I."/>
            <person name="Powell A.J."/>
            <person name="Barry K."/>
            <person name="Miller A.N."/>
            <person name="Grigoriev I.V."/>
            <person name="Debuchy R."/>
            <person name="Gladieux P."/>
            <person name="Thoren M.H."/>
            <person name="Johannesson H."/>
        </authorList>
    </citation>
    <scope>NUCLEOTIDE SEQUENCE</scope>
    <source>
        <strain evidence="7">SMH3391-2</strain>
    </source>
</reference>
<name>A0AA40CAN0_9PEZI</name>
<feature type="transmembrane region" description="Helical" evidence="6">
    <location>
        <begin position="181"/>
        <end position="200"/>
    </location>
</feature>